<organism evidence="3 4">
    <name type="scientific">Ramalina farinacea</name>
    <dbReference type="NCBI Taxonomy" id="258253"/>
    <lineage>
        <taxon>Eukaryota</taxon>
        <taxon>Fungi</taxon>
        <taxon>Dikarya</taxon>
        <taxon>Ascomycota</taxon>
        <taxon>Pezizomycotina</taxon>
        <taxon>Lecanoromycetes</taxon>
        <taxon>OSLEUM clade</taxon>
        <taxon>Lecanoromycetidae</taxon>
        <taxon>Lecanorales</taxon>
        <taxon>Lecanorineae</taxon>
        <taxon>Ramalinaceae</taxon>
        <taxon>Ramalina</taxon>
    </lineage>
</organism>
<gene>
    <name evidence="3" type="ORF">OHK93_005022</name>
</gene>
<reference evidence="3" key="1">
    <citation type="journal article" date="2023" name="Genome Biol. Evol.">
        <title>First Whole Genome Sequence and Flow Cytometry Genome Size Data for the Lichen-Forming Fungus Ramalina farinacea (Ascomycota).</title>
        <authorList>
            <person name="Llewellyn T."/>
            <person name="Mian S."/>
            <person name="Hill R."/>
            <person name="Leitch I.J."/>
            <person name="Gaya E."/>
        </authorList>
    </citation>
    <scope>NUCLEOTIDE SEQUENCE</scope>
    <source>
        <strain evidence="3">LIQ254RAFAR</strain>
    </source>
</reference>
<feature type="transmembrane region" description="Helical" evidence="2">
    <location>
        <begin position="240"/>
        <end position="264"/>
    </location>
</feature>
<dbReference type="Proteomes" id="UP001161017">
    <property type="component" value="Unassembled WGS sequence"/>
</dbReference>
<feature type="compositionally biased region" description="Polar residues" evidence="1">
    <location>
        <begin position="1"/>
        <end position="11"/>
    </location>
</feature>
<proteinExistence type="predicted"/>
<keyword evidence="4" id="KW-1185">Reference proteome</keyword>
<feature type="region of interest" description="Disordered" evidence="1">
    <location>
        <begin position="1"/>
        <end position="42"/>
    </location>
</feature>
<keyword evidence="2" id="KW-0472">Membrane</keyword>
<evidence type="ECO:0000313" key="3">
    <source>
        <dbReference type="EMBL" id="MDI1493234.1"/>
    </source>
</evidence>
<accession>A0AA43QX75</accession>
<sequence>MDETPTASISTPIRPFRPPSSLYQTGPLPSQPAESRAAHPIKSKTRHKNNLAQFIHVFTRNLVANLGDIRNKLPQHQNVTGSLLEKVHSNLLAYYTHAPEIINQTHIADVVFWPTVDGIRHTLPNLASSWIASLTKGAHGCWEWCASHLSQALSIRFSNLTNFWRGIICPWLPSRSSSPPQPRAPRPDGILTPYSWTSLSLPPVEAPKAEADPSTMLIRILRFFGILWLYKTIGRLVQVLLLVLGVAAVLLVGVAIGFALYGVVRCWLLLWTVGRKIGALVLGGA</sequence>
<evidence type="ECO:0000256" key="2">
    <source>
        <dbReference type="SAM" id="Phobius"/>
    </source>
</evidence>
<comment type="caution">
    <text evidence="3">The sequence shown here is derived from an EMBL/GenBank/DDBJ whole genome shotgun (WGS) entry which is preliminary data.</text>
</comment>
<evidence type="ECO:0000313" key="4">
    <source>
        <dbReference type="Proteomes" id="UP001161017"/>
    </source>
</evidence>
<protein>
    <submittedName>
        <fullName evidence="3">Uncharacterized protein</fullName>
    </submittedName>
</protein>
<keyword evidence="2" id="KW-1133">Transmembrane helix</keyword>
<dbReference type="AlphaFoldDB" id="A0AA43QX75"/>
<dbReference type="EMBL" id="JAPUFD010000024">
    <property type="protein sequence ID" value="MDI1493234.1"/>
    <property type="molecule type" value="Genomic_DNA"/>
</dbReference>
<keyword evidence="2" id="KW-0812">Transmembrane</keyword>
<name>A0AA43QX75_9LECA</name>
<evidence type="ECO:0000256" key="1">
    <source>
        <dbReference type="SAM" id="MobiDB-lite"/>
    </source>
</evidence>